<dbReference type="RefSeq" id="WP_084757161.1">
    <property type="nucleotide sequence ID" value="NZ_FSQT01000001.1"/>
</dbReference>
<evidence type="ECO:0000256" key="3">
    <source>
        <dbReference type="ARBA" id="ARBA00022840"/>
    </source>
</evidence>
<evidence type="ECO:0000256" key="4">
    <source>
        <dbReference type="SAM" id="MobiDB-lite"/>
    </source>
</evidence>
<dbReference type="InterPro" id="IPR050166">
    <property type="entry name" value="ABC_transporter_ATP-bind"/>
</dbReference>
<evidence type="ECO:0000259" key="5">
    <source>
        <dbReference type="PROSITE" id="PS50893"/>
    </source>
</evidence>
<evidence type="ECO:0000313" key="6">
    <source>
        <dbReference type="EMBL" id="SIM59095.1"/>
    </source>
</evidence>
<dbReference type="AlphaFoldDB" id="A0A1N5UFT3"/>
<dbReference type="Pfam" id="PF00005">
    <property type="entry name" value="ABC_tran"/>
    <property type="match status" value="1"/>
</dbReference>
<dbReference type="GO" id="GO:0005524">
    <property type="term" value="F:ATP binding"/>
    <property type="evidence" value="ECO:0007669"/>
    <property type="project" value="UniProtKB-KW"/>
</dbReference>
<dbReference type="InterPro" id="IPR027417">
    <property type="entry name" value="P-loop_NTPase"/>
</dbReference>
<dbReference type="EMBL" id="FSQT01000001">
    <property type="protein sequence ID" value="SIM59095.1"/>
    <property type="molecule type" value="Genomic_DNA"/>
</dbReference>
<keyword evidence="3 6" id="KW-0067">ATP-binding</keyword>
<dbReference type="Proteomes" id="UP000185124">
    <property type="component" value="Unassembled WGS sequence"/>
</dbReference>
<feature type="region of interest" description="Disordered" evidence="4">
    <location>
        <begin position="1"/>
        <end position="25"/>
    </location>
</feature>
<keyword evidence="7" id="KW-1185">Reference proteome</keyword>
<keyword evidence="2" id="KW-0547">Nucleotide-binding</keyword>
<dbReference type="CDD" id="cd03293">
    <property type="entry name" value="ABC_NrtD_SsuB_transporters"/>
    <property type="match status" value="1"/>
</dbReference>
<dbReference type="InterPro" id="IPR003593">
    <property type="entry name" value="AAA+_ATPase"/>
</dbReference>
<dbReference type="PROSITE" id="PS50893">
    <property type="entry name" value="ABC_TRANSPORTER_2"/>
    <property type="match status" value="1"/>
</dbReference>
<dbReference type="InterPro" id="IPR017871">
    <property type="entry name" value="ABC_transporter-like_CS"/>
</dbReference>
<evidence type="ECO:0000313" key="7">
    <source>
        <dbReference type="Proteomes" id="UP000185124"/>
    </source>
</evidence>
<name>A0A1N5UFT3_9ACTN</name>
<sequence>MQASSTAGKTQASPPTTPPAQSQPRVVIDSVSKDFTVSDRKGSQPLKALDRVSLSINDGEIVALTGLSGCGKTTLLRIIMGLERATSGTVTVGDKVVTGCGFDRGLVFQHAELFPWRTALQNVEFGLEVKGVPKAERRRIAREKLELVGLGAAMDRRPNQLSGGMKQRVGLARALSIEPQVLLMDEPFGALDAQTREGLQLEVLRVHRETGKTIIFVTHDLDEAVLLADRVVLMSPNPGRVDHIFDIPISGPREDLFAIRGLDEFAHTRYEIWRRLMARVHENSEAAHGIDPQGRDRGGDR</sequence>
<dbReference type="PANTHER" id="PTHR42788:SF13">
    <property type="entry name" value="ALIPHATIC SULFONATES IMPORT ATP-BINDING PROTEIN SSUB"/>
    <property type="match status" value="1"/>
</dbReference>
<dbReference type="PANTHER" id="PTHR42788">
    <property type="entry name" value="TAURINE IMPORT ATP-BINDING PROTEIN-RELATED"/>
    <property type="match status" value="1"/>
</dbReference>
<evidence type="ECO:0000256" key="1">
    <source>
        <dbReference type="ARBA" id="ARBA00022448"/>
    </source>
</evidence>
<dbReference type="InterPro" id="IPR003439">
    <property type="entry name" value="ABC_transporter-like_ATP-bd"/>
</dbReference>
<dbReference type="SUPFAM" id="SSF52540">
    <property type="entry name" value="P-loop containing nucleoside triphosphate hydrolases"/>
    <property type="match status" value="1"/>
</dbReference>
<dbReference type="STRING" id="709881.SAMN04489832_0848"/>
<reference evidence="7" key="1">
    <citation type="submission" date="2016-12" db="EMBL/GenBank/DDBJ databases">
        <authorList>
            <person name="Varghese N."/>
            <person name="Submissions S."/>
        </authorList>
    </citation>
    <scope>NUCLEOTIDE SEQUENCE [LARGE SCALE GENOMIC DNA]</scope>
    <source>
        <strain evidence="7">DSM 45599</strain>
    </source>
</reference>
<protein>
    <submittedName>
        <fullName evidence="6">NitT/TauT family transport system ATP-binding protein</fullName>
    </submittedName>
</protein>
<evidence type="ECO:0000256" key="2">
    <source>
        <dbReference type="ARBA" id="ARBA00022741"/>
    </source>
</evidence>
<dbReference type="PROSITE" id="PS00211">
    <property type="entry name" value="ABC_TRANSPORTER_1"/>
    <property type="match status" value="1"/>
</dbReference>
<organism evidence="6 7">
    <name type="scientific">Micromonospora cremea</name>
    <dbReference type="NCBI Taxonomy" id="709881"/>
    <lineage>
        <taxon>Bacteria</taxon>
        <taxon>Bacillati</taxon>
        <taxon>Actinomycetota</taxon>
        <taxon>Actinomycetes</taxon>
        <taxon>Micromonosporales</taxon>
        <taxon>Micromonosporaceae</taxon>
        <taxon>Micromonospora</taxon>
    </lineage>
</organism>
<feature type="domain" description="ABC transporter" evidence="5">
    <location>
        <begin position="26"/>
        <end position="261"/>
    </location>
</feature>
<dbReference type="GO" id="GO:0016887">
    <property type="term" value="F:ATP hydrolysis activity"/>
    <property type="evidence" value="ECO:0007669"/>
    <property type="project" value="InterPro"/>
</dbReference>
<gene>
    <name evidence="6" type="ORF">SAMN04489832_0848</name>
</gene>
<accession>A0A1N5UFT3</accession>
<proteinExistence type="predicted"/>
<dbReference type="Gene3D" id="3.40.50.300">
    <property type="entry name" value="P-loop containing nucleotide triphosphate hydrolases"/>
    <property type="match status" value="1"/>
</dbReference>
<dbReference type="OrthoDB" id="3210486at2"/>
<dbReference type="SMART" id="SM00382">
    <property type="entry name" value="AAA"/>
    <property type="match status" value="1"/>
</dbReference>
<feature type="compositionally biased region" description="Low complexity" evidence="4">
    <location>
        <begin position="10"/>
        <end position="24"/>
    </location>
</feature>
<keyword evidence="1" id="KW-0813">Transport</keyword>